<keyword evidence="4 9" id="KW-0812">Transmembrane</keyword>
<dbReference type="InterPro" id="IPR036942">
    <property type="entry name" value="Beta-barrel_TonB_sf"/>
</dbReference>
<comment type="caution">
    <text evidence="15">The sequence shown here is derived from an EMBL/GenBank/DDBJ whole genome shotgun (WGS) entry which is preliminary data.</text>
</comment>
<reference evidence="16" key="1">
    <citation type="journal article" date="2019" name="Int. J. Syst. Evol. Microbiol.">
        <title>The Global Catalogue of Microorganisms (GCM) 10K type strain sequencing project: providing services to taxonomists for standard genome sequencing and annotation.</title>
        <authorList>
            <consortium name="The Broad Institute Genomics Platform"/>
            <consortium name="The Broad Institute Genome Sequencing Center for Infectious Disease"/>
            <person name="Wu L."/>
            <person name="Ma J."/>
        </authorList>
    </citation>
    <scope>NUCLEOTIDE SEQUENCE [LARGE SCALE GENOMIC DNA]</scope>
    <source>
        <strain evidence="16">JCM 17201</strain>
    </source>
</reference>
<comment type="similarity">
    <text evidence="9 11">Belongs to the TonB-dependent receptor family.</text>
</comment>
<evidence type="ECO:0000256" key="1">
    <source>
        <dbReference type="ARBA" id="ARBA00004571"/>
    </source>
</evidence>
<accession>A0ABP7KQN0</accession>
<evidence type="ECO:0000256" key="4">
    <source>
        <dbReference type="ARBA" id="ARBA00022692"/>
    </source>
</evidence>
<name>A0ABP7KQN0_9GAMM</name>
<dbReference type="InterPro" id="IPR000531">
    <property type="entry name" value="Beta-barrel_TonB"/>
</dbReference>
<evidence type="ECO:0000313" key="16">
    <source>
        <dbReference type="Proteomes" id="UP001499994"/>
    </source>
</evidence>
<evidence type="ECO:0000256" key="2">
    <source>
        <dbReference type="ARBA" id="ARBA00022448"/>
    </source>
</evidence>
<dbReference type="Gene3D" id="2.170.130.10">
    <property type="entry name" value="TonB-dependent receptor, plug domain"/>
    <property type="match status" value="1"/>
</dbReference>
<proteinExistence type="inferred from homology"/>
<sequence length="681" mass="76397">MRHLQARSVSCFFAFSALGICPLSLAAALNSPPDTLIVSAAPTSRLAPDEQREKEKLDNVAGGTNLAIVKKETRQATLHDALDYQPGILIQNFFGGIDQPRLNIRGSGVQSAPLARGVLLMQDGLPVADADGSFHISTLEMRDARMISVRRGANSLNPQSNSLGGELDLLSYTGRDENGRLRYEYGSYGREAGQVALGGVTEDGRFDGRINLTYDHFDGYRKHSTSQRKTMRGNIGYVTDNFENRTWLGWTDLRFDVAGSLSEEALNRNPTDVYPLVLQRDPHRNVAQLRIANRSDWLMGNQQLGLGVWHIRTHDNFTTPSYYRFSQSHSEGAQFTYNVETDAVSYRAALALDQMGLDTELMQNRRGTLMDKTLIGHFDGRAENIYASLGAGLHITPDLTLNLDAKATYARRDVDKRHSDVSLDQDWRFWTPKAGIIWRPAYNQRYFANISASQEPATFWEIINSSDGKLTRLSPQKAITFEVGGDGEFSEQVKWDIALYRSLIKDEYITTYDSEGTVVGVFNYAAKTRHQGLELGLRGAFPSGRGDVEYRVSWTYSDFRFTGGEYNGNYIAGIPRNMIAAEVLYHIGHWRFGPNLHWSPTDMAVDHENNLDIQKRKRYAVLGFSSSYQPTDNWSLYLTLDNLTRERYATTSVASRRVAANDNTLFPGMGFSVNGGINYHF</sequence>
<keyword evidence="2 9" id="KW-0813">Transport</keyword>
<keyword evidence="7 9" id="KW-0472">Membrane</keyword>
<dbReference type="SUPFAM" id="SSF56935">
    <property type="entry name" value="Porins"/>
    <property type="match status" value="1"/>
</dbReference>
<feature type="domain" description="TonB-dependent receptor plug" evidence="14">
    <location>
        <begin position="73"/>
        <end position="165"/>
    </location>
</feature>
<keyword evidence="5 12" id="KW-0732">Signal</keyword>
<evidence type="ECO:0000256" key="11">
    <source>
        <dbReference type="RuleBase" id="RU003357"/>
    </source>
</evidence>
<dbReference type="InterPro" id="IPR010916">
    <property type="entry name" value="TonB_box_CS"/>
</dbReference>
<feature type="signal peptide" evidence="12">
    <location>
        <begin position="1"/>
        <end position="26"/>
    </location>
</feature>
<evidence type="ECO:0000256" key="6">
    <source>
        <dbReference type="ARBA" id="ARBA00023077"/>
    </source>
</evidence>
<dbReference type="RefSeq" id="WP_346079266.1">
    <property type="nucleotide sequence ID" value="NZ_BAABDG010000002.1"/>
</dbReference>
<gene>
    <name evidence="15" type="ORF">GCM10022405_07530</name>
</gene>
<evidence type="ECO:0000256" key="3">
    <source>
        <dbReference type="ARBA" id="ARBA00022452"/>
    </source>
</evidence>
<dbReference type="PROSITE" id="PS52016">
    <property type="entry name" value="TONB_DEPENDENT_REC_3"/>
    <property type="match status" value="1"/>
</dbReference>
<keyword evidence="6 10" id="KW-0798">TonB box</keyword>
<feature type="chain" id="PRO_5047279703" evidence="12">
    <location>
        <begin position="27"/>
        <end position="681"/>
    </location>
</feature>
<keyword evidence="8 9" id="KW-0998">Cell outer membrane</keyword>
<evidence type="ECO:0000259" key="13">
    <source>
        <dbReference type="Pfam" id="PF00593"/>
    </source>
</evidence>
<evidence type="ECO:0000256" key="12">
    <source>
        <dbReference type="SAM" id="SignalP"/>
    </source>
</evidence>
<dbReference type="PANTHER" id="PTHR30069">
    <property type="entry name" value="TONB-DEPENDENT OUTER MEMBRANE RECEPTOR"/>
    <property type="match status" value="1"/>
</dbReference>
<comment type="subcellular location">
    <subcellularLocation>
        <location evidence="1 9">Cell outer membrane</location>
        <topology evidence="1 9">Multi-pass membrane protein</topology>
    </subcellularLocation>
</comment>
<organism evidence="15 16">
    <name type="scientific">Gibbsiella dentisursi</name>
    <dbReference type="NCBI Taxonomy" id="796890"/>
    <lineage>
        <taxon>Bacteria</taxon>
        <taxon>Pseudomonadati</taxon>
        <taxon>Pseudomonadota</taxon>
        <taxon>Gammaproteobacteria</taxon>
        <taxon>Enterobacterales</taxon>
        <taxon>Yersiniaceae</taxon>
        <taxon>Gibbsiella</taxon>
    </lineage>
</organism>
<dbReference type="Proteomes" id="UP001499994">
    <property type="component" value="Unassembled WGS sequence"/>
</dbReference>
<protein>
    <submittedName>
        <fullName evidence="15">TonB-dependent receptor</fullName>
    </submittedName>
</protein>
<dbReference type="PANTHER" id="PTHR30069:SF28">
    <property type="entry name" value="TONB-DEPENDENT RECEPTOR YNCD-RELATED"/>
    <property type="match status" value="1"/>
</dbReference>
<dbReference type="EMBL" id="BAABDG010000002">
    <property type="protein sequence ID" value="GAA3884618.1"/>
    <property type="molecule type" value="Genomic_DNA"/>
</dbReference>
<evidence type="ECO:0000256" key="7">
    <source>
        <dbReference type="ARBA" id="ARBA00023136"/>
    </source>
</evidence>
<evidence type="ECO:0000256" key="5">
    <source>
        <dbReference type="ARBA" id="ARBA00022729"/>
    </source>
</evidence>
<feature type="short sequence motif" description="TonB box" evidence="10">
    <location>
        <begin position="35"/>
        <end position="41"/>
    </location>
</feature>
<evidence type="ECO:0000313" key="15">
    <source>
        <dbReference type="EMBL" id="GAA3884618.1"/>
    </source>
</evidence>
<evidence type="ECO:0000256" key="10">
    <source>
        <dbReference type="PROSITE-ProRule" id="PRU10143"/>
    </source>
</evidence>
<dbReference type="InterPro" id="IPR037066">
    <property type="entry name" value="Plug_dom_sf"/>
</dbReference>
<evidence type="ECO:0000259" key="14">
    <source>
        <dbReference type="Pfam" id="PF07715"/>
    </source>
</evidence>
<dbReference type="Pfam" id="PF00593">
    <property type="entry name" value="TonB_dep_Rec_b-barrel"/>
    <property type="match status" value="1"/>
</dbReference>
<evidence type="ECO:0000256" key="9">
    <source>
        <dbReference type="PROSITE-ProRule" id="PRU01360"/>
    </source>
</evidence>
<dbReference type="PROSITE" id="PS00430">
    <property type="entry name" value="TONB_DEPENDENT_REC_1"/>
    <property type="match status" value="1"/>
</dbReference>
<dbReference type="InterPro" id="IPR039426">
    <property type="entry name" value="TonB-dep_rcpt-like"/>
</dbReference>
<dbReference type="InterPro" id="IPR012910">
    <property type="entry name" value="Plug_dom"/>
</dbReference>
<feature type="domain" description="TonB-dependent receptor-like beta-barrel" evidence="13">
    <location>
        <begin position="225"/>
        <end position="643"/>
    </location>
</feature>
<keyword evidence="15" id="KW-0675">Receptor</keyword>
<evidence type="ECO:0000256" key="8">
    <source>
        <dbReference type="ARBA" id="ARBA00023237"/>
    </source>
</evidence>
<dbReference type="Pfam" id="PF07715">
    <property type="entry name" value="Plug"/>
    <property type="match status" value="1"/>
</dbReference>
<keyword evidence="16" id="KW-1185">Reference proteome</keyword>
<keyword evidence="3 9" id="KW-1134">Transmembrane beta strand</keyword>
<dbReference type="Gene3D" id="2.40.170.20">
    <property type="entry name" value="TonB-dependent receptor, beta-barrel domain"/>
    <property type="match status" value="1"/>
</dbReference>